<keyword evidence="1" id="KW-0732">Signal</keyword>
<dbReference type="Proteomes" id="UP000015104">
    <property type="component" value="Unassembled WGS sequence"/>
</dbReference>
<feature type="signal peptide" evidence="1">
    <location>
        <begin position="1"/>
        <end position="18"/>
    </location>
</feature>
<reference evidence="3" key="1">
    <citation type="submission" date="2011-08" db="EMBL/GenBank/DDBJ databases">
        <authorList>
            <person name="Rombauts S."/>
        </authorList>
    </citation>
    <scope>NUCLEOTIDE SEQUENCE</scope>
    <source>
        <strain evidence="3">London</strain>
    </source>
</reference>
<dbReference type="EMBL" id="CAEY01000699">
    <property type="status" value="NOT_ANNOTATED_CDS"/>
    <property type="molecule type" value="Genomic_DNA"/>
</dbReference>
<keyword evidence="3" id="KW-1185">Reference proteome</keyword>
<organism evidence="2 3">
    <name type="scientific">Tetranychus urticae</name>
    <name type="common">Two-spotted spider mite</name>
    <dbReference type="NCBI Taxonomy" id="32264"/>
    <lineage>
        <taxon>Eukaryota</taxon>
        <taxon>Metazoa</taxon>
        <taxon>Ecdysozoa</taxon>
        <taxon>Arthropoda</taxon>
        <taxon>Chelicerata</taxon>
        <taxon>Arachnida</taxon>
        <taxon>Acari</taxon>
        <taxon>Acariformes</taxon>
        <taxon>Trombidiformes</taxon>
        <taxon>Prostigmata</taxon>
        <taxon>Eleutherengona</taxon>
        <taxon>Raphignathae</taxon>
        <taxon>Tetranychoidea</taxon>
        <taxon>Tetranychidae</taxon>
        <taxon>Tetranychus</taxon>
    </lineage>
</organism>
<protein>
    <submittedName>
        <fullName evidence="2">Uncharacterized protein</fullName>
    </submittedName>
</protein>
<evidence type="ECO:0000313" key="2">
    <source>
        <dbReference type="EnsemblMetazoa" id="tetur26g02760.1"/>
    </source>
</evidence>
<dbReference type="AlphaFoldDB" id="T1KY78"/>
<dbReference type="EnsemblMetazoa" id="tetur26g02760.1">
    <property type="protein sequence ID" value="tetur26g02760.1"/>
    <property type="gene ID" value="tetur26g02760"/>
</dbReference>
<evidence type="ECO:0000313" key="3">
    <source>
        <dbReference type="Proteomes" id="UP000015104"/>
    </source>
</evidence>
<feature type="chain" id="PRO_5004581957" evidence="1">
    <location>
        <begin position="19"/>
        <end position="164"/>
    </location>
</feature>
<reference evidence="2" key="2">
    <citation type="submission" date="2015-06" db="UniProtKB">
        <authorList>
            <consortium name="EnsemblMetazoa"/>
        </authorList>
    </citation>
    <scope>IDENTIFICATION</scope>
</reference>
<sequence length="164" mass="17026">MKIFIFSLLIFSFSYVKAEDNQEASAESKDEQPEASKRCLLSGGGLGARGIARPARLARVPTFRQSSFNGGAISGPNFGSNCGNNCGINCGNNCGNNCGGNIGIPSPTFGYSGPVYNQPIQQQPVGHFGGSHGYNQAMGYHMAGMAGHAGYAGNGGYAPMPMYG</sequence>
<name>T1KY78_TETUR</name>
<dbReference type="HOGENOM" id="CLU_1621147_0_0_1"/>
<accession>T1KY78</accession>
<evidence type="ECO:0000256" key="1">
    <source>
        <dbReference type="SAM" id="SignalP"/>
    </source>
</evidence>
<proteinExistence type="predicted"/>